<dbReference type="Proteomes" id="UP000504636">
    <property type="component" value="Unplaced"/>
</dbReference>
<dbReference type="RefSeq" id="XP_033573524.1">
    <property type="nucleotide sequence ID" value="XM_033726658.1"/>
</dbReference>
<reference evidence="6" key="2">
    <citation type="submission" date="2020-04" db="EMBL/GenBank/DDBJ databases">
        <authorList>
            <consortium name="NCBI Genome Project"/>
        </authorList>
    </citation>
    <scope>NUCLEOTIDE SEQUENCE</scope>
    <source>
        <strain evidence="6">CBS 304.34</strain>
    </source>
</reference>
<feature type="signal peptide" evidence="1">
    <location>
        <begin position="1"/>
        <end position="18"/>
    </location>
</feature>
<protein>
    <submittedName>
        <fullName evidence="4 6">Glutaminase GtaA</fullName>
    </submittedName>
</protein>
<evidence type="ECO:0000259" key="3">
    <source>
        <dbReference type="Pfam" id="PF17168"/>
    </source>
</evidence>
<evidence type="ECO:0000259" key="2">
    <source>
        <dbReference type="Pfam" id="PF16335"/>
    </source>
</evidence>
<dbReference type="Pfam" id="PF17168">
    <property type="entry name" value="DUF5127"/>
    <property type="match status" value="1"/>
</dbReference>
<sequence>MIPTVGLILSLLLAFVTAQSVFTPARPPSIPLAVKSPYLSTWLPAGASGTDGGYLPGHWPTFWAGQVLGWAGIVRVDNTSYVWMGNPLGFNNLTNQTSAEYTSTSSTFTMDVAGKVFLTVKFLSPVYPNDLKRQSLIFSYMDVEVVSADGNDHDIQLYTDISAEFVSGDRGDVAEWDSGNADDVVFHKIWKQTPLLFSEKNDQSEWGNWYYATDGVDGLSWATGADTDVRGSFSQDGRLSDTKDTNWRAIDDHWPVFAFSVDLGSVGTDSANALFTIGLCQDDAIQFLGKSGVVSLPSLWSDFFDEDEDALTFFHHDYDNAVSKSSKLDGKIAEDSVAAAGADYLTITSLTVRQAFGGLELVGTEKKPYLFLKEISSDGNAQTVDVMFPAHPILLYTNPQLLKLLLDPLFENQESGHYPNKWSIHDLGRSFPNATGHPEGDDEAMPLEECGNMLIMTLAYWQQSGDSQYLREHYKILDQWTQYLIDEALIPKEQLSTDDFAGALVNQTDLALKGMIGIQAMANIADITSYYADARNYTAIAASYIKEWQTLGINHIATPPHTTLNYGNNASWGLLYNLYADALLNTSLVPASVYAQQSAFYPTVAGTYGVPLDTRHAYTKTDWQLWAAAVASEDTRDLFIGCIAKWIQETPLSVPFTDIYETGDGGFGDAPHFMARPVMGGAFALLALPKEGAHAW</sequence>
<proteinExistence type="predicted"/>
<organism evidence="4">
    <name type="scientific">Mytilinidion resinicola</name>
    <dbReference type="NCBI Taxonomy" id="574789"/>
    <lineage>
        <taxon>Eukaryota</taxon>
        <taxon>Fungi</taxon>
        <taxon>Dikarya</taxon>
        <taxon>Ascomycota</taxon>
        <taxon>Pezizomycotina</taxon>
        <taxon>Dothideomycetes</taxon>
        <taxon>Pleosporomycetidae</taxon>
        <taxon>Mytilinidiales</taxon>
        <taxon>Mytilinidiaceae</taxon>
        <taxon>Mytilinidion</taxon>
    </lineage>
</organism>
<reference evidence="6" key="3">
    <citation type="submission" date="2025-04" db="UniProtKB">
        <authorList>
            <consortium name="RefSeq"/>
        </authorList>
    </citation>
    <scope>IDENTIFICATION</scope>
    <source>
        <strain evidence="6">CBS 304.34</strain>
    </source>
</reference>
<accession>A0A6A6YCX6</accession>
<evidence type="ECO:0000313" key="6">
    <source>
        <dbReference type="RefSeq" id="XP_033573524.1"/>
    </source>
</evidence>
<dbReference type="GO" id="GO:0005975">
    <property type="term" value="P:carbohydrate metabolic process"/>
    <property type="evidence" value="ECO:0007669"/>
    <property type="project" value="InterPro"/>
</dbReference>
<dbReference type="InterPro" id="IPR052743">
    <property type="entry name" value="Glutaminase_GtaA"/>
</dbReference>
<dbReference type="InterPro" id="IPR032514">
    <property type="entry name" value="GtaA_central"/>
</dbReference>
<dbReference type="SUPFAM" id="SSF48208">
    <property type="entry name" value="Six-hairpin glycosidases"/>
    <property type="match status" value="1"/>
</dbReference>
<dbReference type="GeneID" id="54467551"/>
<dbReference type="AlphaFoldDB" id="A0A6A6YCX6"/>
<evidence type="ECO:0000256" key="1">
    <source>
        <dbReference type="SAM" id="SignalP"/>
    </source>
</evidence>
<dbReference type="OrthoDB" id="431715at2759"/>
<evidence type="ECO:0000313" key="4">
    <source>
        <dbReference type="EMBL" id="KAF2806560.1"/>
    </source>
</evidence>
<dbReference type="InterPro" id="IPR033433">
    <property type="entry name" value="GtaA_N"/>
</dbReference>
<feature type="chain" id="PRO_5044629019" evidence="1">
    <location>
        <begin position="19"/>
        <end position="696"/>
    </location>
</feature>
<dbReference type="PANTHER" id="PTHR31987:SF1">
    <property type="entry name" value="GLUTAMINASE A"/>
    <property type="match status" value="1"/>
</dbReference>
<keyword evidence="1" id="KW-0732">Signal</keyword>
<keyword evidence="5" id="KW-1185">Reference proteome</keyword>
<feature type="domain" description="Glutaminase A central" evidence="2">
    <location>
        <begin position="341"/>
        <end position="686"/>
    </location>
</feature>
<evidence type="ECO:0000313" key="5">
    <source>
        <dbReference type="Proteomes" id="UP000504636"/>
    </source>
</evidence>
<reference evidence="4 6" key="1">
    <citation type="journal article" date="2020" name="Stud. Mycol.">
        <title>101 Dothideomycetes genomes: a test case for predicting lifestyles and emergence of pathogens.</title>
        <authorList>
            <person name="Haridas S."/>
            <person name="Albert R."/>
            <person name="Binder M."/>
            <person name="Bloem J."/>
            <person name="Labutti K."/>
            <person name="Salamov A."/>
            <person name="Andreopoulos B."/>
            <person name="Baker S."/>
            <person name="Barry K."/>
            <person name="Bills G."/>
            <person name="Bluhm B."/>
            <person name="Cannon C."/>
            <person name="Castanera R."/>
            <person name="Culley D."/>
            <person name="Daum C."/>
            <person name="Ezra D."/>
            <person name="Gonzalez J."/>
            <person name="Henrissat B."/>
            <person name="Kuo A."/>
            <person name="Liang C."/>
            <person name="Lipzen A."/>
            <person name="Lutzoni F."/>
            <person name="Magnuson J."/>
            <person name="Mondo S."/>
            <person name="Nolan M."/>
            <person name="Ohm R."/>
            <person name="Pangilinan J."/>
            <person name="Park H.-J."/>
            <person name="Ramirez L."/>
            <person name="Alfaro M."/>
            <person name="Sun H."/>
            <person name="Tritt A."/>
            <person name="Yoshinaga Y."/>
            <person name="Zwiers L.-H."/>
            <person name="Turgeon B."/>
            <person name="Goodwin S."/>
            <person name="Spatafora J."/>
            <person name="Crous P."/>
            <person name="Grigoriev I."/>
        </authorList>
    </citation>
    <scope>NUCLEOTIDE SEQUENCE</scope>
    <source>
        <strain evidence="4 6">CBS 304.34</strain>
    </source>
</reference>
<dbReference type="PANTHER" id="PTHR31987">
    <property type="entry name" value="GLUTAMINASE A-RELATED"/>
    <property type="match status" value="1"/>
</dbReference>
<feature type="domain" description="Glutaminase A N-terminal" evidence="3">
    <location>
        <begin position="104"/>
        <end position="335"/>
    </location>
</feature>
<dbReference type="EMBL" id="MU003707">
    <property type="protein sequence ID" value="KAF2806560.1"/>
    <property type="molecule type" value="Genomic_DNA"/>
</dbReference>
<name>A0A6A6YCX6_9PEZI</name>
<dbReference type="InterPro" id="IPR008928">
    <property type="entry name" value="6-hairpin_glycosidase_sf"/>
</dbReference>
<gene>
    <name evidence="4 6" type="ORF">BDZ99DRAFT_538907</name>
</gene>
<dbReference type="Pfam" id="PF16335">
    <property type="entry name" value="GtaA_6_Hairpin"/>
    <property type="match status" value="1"/>
</dbReference>